<protein>
    <submittedName>
        <fullName evidence="8">RNA polymerase sigma-70 factor, ECF subfamily</fullName>
    </submittedName>
</protein>
<gene>
    <name evidence="8" type="ORF">SAMN04487988_11173</name>
</gene>
<evidence type="ECO:0000256" key="3">
    <source>
        <dbReference type="ARBA" id="ARBA00023082"/>
    </source>
</evidence>
<dbReference type="InterPro" id="IPR013325">
    <property type="entry name" value="RNA_pol_sigma_r2"/>
</dbReference>
<evidence type="ECO:0000259" key="6">
    <source>
        <dbReference type="Pfam" id="PF04542"/>
    </source>
</evidence>
<dbReference type="RefSeq" id="WP_245753042.1">
    <property type="nucleotide sequence ID" value="NZ_FOPC01000011.1"/>
</dbReference>
<evidence type="ECO:0000313" key="9">
    <source>
        <dbReference type="Proteomes" id="UP000199642"/>
    </source>
</evidence>
<dbReference type="GO" id="GO:0016987">
    <property type="term" value="F:sigma factor activity"/>
    <property type="evidence" value="ECO:0007669"/>
    <property type="project" value="UniProtKB-KW"/>
</dbReference>
<dbReference type="InterPro" id="IPR013249">
    <property type="entry name" value="RNA_pol_sigma70_r4_t2"/>
</dbReference>
<dbReference type="NCBIfam" id="TIGR02937">
    <property type="entry name" value="sigma70-ECF"/>
    <property type="match status" value="1"/>
</dbReference>
<dbReference type="SUPFAM" id="SSF88659">
    <property type="entry name" value="Sigma3 and sigma4 domains of RNA polymerase sigma factors"/>
    <property type="match status" value="1"/>
</dbReference>
<evidence type="ECO:0000259" key="7">
    <source>
        <dbReference type="Pfam" id="PF08281"/>
    </source>
</evidence>
<evidence type="ECO:0000256" key="2">
    <source>
        <dbReference type="ARBA" id="ARBA00023015"/>
    </source>
</evidence>
<accession>A0A1I2W053</accession>
<keyword evidence="4" id="KW-0238">DNA-binding</keyword>
<sequence length="165" mass="19483">MNMQHSKLENLLKSHHRDAFLWARQCCRFEDELAKDVLQQSYLKILEGKAKLQHPEKIKSWLFSIIRFTAIDELRKLGKTESLEENYDPIIPEEELEERSYEGIIQLLPLRQREVILAVFYHNLTIEEAAETLQITLGTARTHYDRGKKKLKELILKTETLKQHG</sequence>
<feature type="domain" description="RNA polymerase sigma factor 70 region 4 type 2" evidence="7">
    <location>
        <begin position="103"/>
        <end position="151"/>
    </location>
</feature>
<proteinExistence type="inferred from homology"/>
<reference evidence="9" key="1">
    <citation type="submission" date="2016-10" db="EMBL/GenBank/DDBJ databases">
        <authorList>
            <person name="Varghese N."/>
            <person name="Submissions S."/>
        </authorList>
    </citation>
    <scope>NUCLEOTIDE SEQUENCE [LARGE SCALE GENOMIC DNA]</scope>
    <source>
        <strain evidence="9">DSM 19315</strain>
    </source>
</reference>
<name>A0A1I2W053_9BACT</name>
<dbReference type="PANTHER" id="PTHR43133:SF8">
    <property type="entry name" value="RNA POLYMERASE SIGMA FACTOR HI_1459-RELATED"/>
    <property type="match status" value="1"/>
</dbReference>
<keyword evidence="5" id="KW-0804">Transcription</keyword>
<feature type="domain" description="RNA polymerase sigma-70 region 2" evidence="6">
    <location>
        <begin position="12"/>
        <end position="79"/>
    </location>
</feature>
<keyword evidence="3" id="KW-0731">Sigma factor</keyword>
<evidence type="ECO:0000256" key="4">
    <source>
        <dbReference type="ARBA" id="ARBA00023125"/>
    </source>
</evidence>
<keyword evidence="9" id="KW-1185">Reference proteome</keyword>
<dbReference type="InterPro" id="IPR036388">
    <property type="entry name" value="WH-like_DNA-bd_sf"/>
</dbReference>
<dbReference type="PANTHER" id="PTHR43133">
    <property type="entry name" value="RNA POLYMERASE ECF-TYPE SIGMA FACTO"/>
    <property type="match status" value="1"/>
</dbReference>
<dbReference type="SUPFAM" id="SSF88946">
    <property type="entry name" value="Sigma2 domain of RNA polymerase sigma factors"/>
    <property type="match status" value="1"/>
</dbReference>
<keyword evidence="2" id="KW-0805">Transcription regulation</keyword>
<dbReference type="Gene3D" id="1.10.10.10">
    <property type="entry name" value="Winged helix-like DNA-binding domain superfamily/Winged helix DNA-binding domain"/>
    <property type="match status" value="1"/>
</dbReference>
<dbReference type="InterPro" id="IPR014284">
    <property type="entry name" value="RNA_pol_sigma-70_dom"/>
</dbReference>
<dbReference type="InterPro" id="IPR013324">
    <property type="entry name" value="RNA_pol_sigma_r3/r4-like"/>
</dbReference>
<dbReference type="Gene3D" id="1.10.1740.10">
    <property type="match status" value="1"/>
</dbReference>
<dbReference type="EMBL" id="FOPC01000011">
    <property type="protein sequence ID" value="SFG94828.1"/>
    <property type="molecule type" value="Genomic_DNA"/>
</dbReference>
<dbReference type="GO" id="GO:0006352">
    <property type="term" value="P:DNA-templated transcription initiation"/>
    <property type="evidence" value="ECO:0007669"/>
    <property type="project" value="InterPro"/>
</dbReference>
<organism evidence="8 9">
    <name type="scientific">Algoriphagus hitonicola</name>
    <dbReference type="NCBI Taxonomy" id="435880"/>
    <lineage>
        <taxon>Bacteria</taxon>
        <taxon>Pseudomonadati</taxon>
        <taxon>Bacteroidota</taxon>
        <taxon>Cytophagia</taxon>
        <taxon>Cytophagales</taxon>
        <taxon>Cyclobacteriaceae</taxon>
        <taxon>Algoriphagus</taxon>
    </lineage>
</organism>
<dbReference type="InterPro" id="IPR039425">
    <property type="entry name" value="RNA_pol_sigma-70-like"/>
</dbReference>
<dbReference type="GO" id="GO:0003677">
    <property type="term" value="F:DNA binding"/>
    <property type="evidence" value="ECO:0007669"/>
    <property type="project" value="UniProtKB-KW"/>
</dbReference>
<dbReference type="Proteomes" id="UP000199642">
    <property type="component" value="Unassembled WGS sequence"/>
</dbReference>
<dbReference type="STRING" id="435880.SAMN04487988_11173"/>
<dbReference type="Pfam" id="PF08281">
    <property type="entry name" value="Sigma70_r4_2"/>
    <property type="match status" value="1"/>
</dbReference>
<evidence type="ECO:0000313" key="8">
    <source>
        <dbReference type="EMBL" id="SFG94828.1"/>
    </source>
</evidence>
<dbReference type="InterPro" id="IPR007627">
    <property type="entry name" value="RNA_pol_sigma70_r2"/>
</dbReference>
<comment type="similarity">
    <text evidence="1">Belongs to the sigma-70 factor family. ECF subfamily.</text>
</comment>
<evidence type="ECO:0000256" key="5">
    <source>
        <dbReference type="ARBA" id="ARBA00023163"/>
    </source>
</evidence>
<dbReference type="AlphaFoldDB" id="A0A1I2W053"/>
<dbReference type="Pfam" id="PF04542">
    <property type="entry name" value="Sigma70_r2"/>
    <property type="match status" value="1"/>
</dbReference>
<evidence type="ECO:0000256" key="1">
    <source>
        <dbReference type="ARBA" id="ARBA00010641"/>
    </source>
</evidence>